<dbReference type="SUPFAM" id="SSF54197">
    <property type="entry name" value="HIT-like"/>
    <property type="match status" value="1"/>
</dbReference>
<name>A0AAV8XAA5_9CUCU</name>
<dbReference type="GO" id="GO:1990165">
    <property type="term" value="F:single-strand break-containing DNA binding"/>
    <property type="evidence" value="ECO:0007669"/>
    <property type="project" value="TreeGrafter"/>
</dbReference>
<dbReference type="EMBL" id="JAPWTK010000864">
    <property type="protein sequence ID" value="KAJ8935567.1"/>
    <property type="molecule type" value="Genomic_DNA"/>
</dbReference>
<dbReference type="PANTHER" id="PTHR12486">
    <property type="entry name" value="APRATAXIN-RELATED"/>
    <property type="match status" value="1"/>
</dbReference>
<keyword evidence="3" id="KW-1185">Reference proteome</keyword>
<dbReference type="Gene3D" id="3.30.428.10">
    <property type="entry name" value="HIT-like"/>
    <property type="match status" value="1"/>
</dbReference>
<dbReference type="InterPro" id="IPR036265">
    <property type="entry name" value="HIT-like_sf"/>
</dbReference>
<evidence type="ECO:0000313" key="3">
    <source>
        <dbReference type="Proteomes" id="UP001162162"/>
    </source>
</evidence>
<dbReference type="GO" id="GO:0033699">
    <property type="term" value="F:DNA 5'-adenosine monophosphate hydrolase activity"/>
    <property type="evidence" value="ECO:0007669"/>
    <property type="project" value="TreeGrafter"/>
</dbReference>
<reference evidence="2" key="1">
    <citation type="journal article" date="2023" name="Insect Mol. Biol.">
        <title>Genome sequencing provides insights into the evolution of gene families encoding plant cell wall-degrading enzymes in longhorned beetles.</title>
        <authorList>
            <person name="Shin N.R."/>
            <person name="Okamura Y."/>
            <person name="Kirsch R."/>
            <person name="Pauchet Y."/>
        </authorList>
    </citation>
    <scope>NUCLEOTIDE SEQUENCE</scope>
    <source>
        <strain evidence="2">AMC_N1</strain>
    </source>
</reference>
<evidence type="ECO:0000259" key="1">
    <source>
        <dbReference type="Pfam" id="PF16278"/>
    </source>
</evidence>
<comment type="caution">
    <text evidence="2">The sequence shown here is derived from an EMBL/GenBank/DDBJ whole genome shotgun (WGS) entry which is preliminary data.</text>
</comment>
<gene>
    <name evidence="2" type="ORF">NQ318_001561</name>
</gene>
<sequence length="88" mass="10364">MLRLHLHVISDDMNSVCLKTKKHWNSFNTEYFLDSADVLTNLKQNGKVILPSRDICKKFMNLPLKCHKCDYKPKNMPDLKKHILEHLS</sequence>
<organism evidence="2 3">
    <name type="scientific">Aromia moschata</name>
    <dbReference type="NCBI Taxonomy" id="1265417"/>
    <lineage>
        <taxon>Eukaryota</taxon>
        <taxon>Metazoa</taxon>
        <taxon>Ecdysozoa</taxon>
        <taxon>Arthropoda</taxon>
        <taxon>Hexapoda</taxon>
        <taxon>Insecta</taxon>
        <taxon>Pterygota</taxon>
        <taxon>Neoptera</taxon>
        <taxon>Endopterygota</taxon>
        <taxon>Coleoptera</taxon>
        <taxon>Polyphaga</taxon>
        <taxon>Cucujiformia</taxon>
        <taxon>Chrysomeloidea</taxon>
        <taxon>Cerambycidae</taxon>
        <taxon>Cerambycinae</taxon>
        <taxon>Callichromatini</taxon>
        <taxon>Aromia</taxon>
    </lineage>
</organism>
<dbReference type="GO" id="GO:0030983">
    <property type="term" value="F:mismatched DNA binding"/>
    <property type="evidence" value="ECO:0007669"/>
    <property type="project" value="TreeGrafter"/>
</dbReference>
<dbReference type="Pfam" id="PF16278">
    <property type="entry name" value="zf-C2HE"/>
    <property type="match status" value="1"/>
</dbReference>
<protein>
    <recommendedName>
        <fullName evidence="1">Aprataxin C2HE/C2H2/C2HC zinc finger domain-containing protein</fullName>
    </recommendedName>
</protein>
<dbReference type="GO" id="GO:0000012">
    <property type="term" value="P:single strand break repair"/>
    <property type="evidence" value="ECO:0007669"/>
    <property type="project" value="TreeGrafter"/>
</dbReference>
<dbReference type="PANTHER" id="PTHR12486:SF4">
    <property type="entry name" value="APRATAXIN"/>
    <property type="match status" value="1"/>
</dbReference>
<accession>A0AAV8XAA5</accession>
<feature type="domain" description="Aprataxin C2HE/C2H2/C2HC zinc finger" evidence="1">
    <location>
        <begin position="28"/>
        <end position="87"/>
    </location>
</feature>
<proteinExistence type="predicted"/>
<evidence type="ECO:0000313" key="2">
    <source>
        <dbReference type="EMBL" id="KAJ8935567.1"/>
    </source>
</evidence>
<dbReference type="GO" id="GO:0003697">
    <property type="term" value="F:single-stranded DNA binding"/>
    <property type="evidence" value="ECO:0007669"/>
    <property type="project" value="TreeGrafter"/>
</dbReference>
<dbReference type="Proteomes" id="UP001162162">
    <property type="component" value="Unassembled WGS sequence"/>
</dbReference>
<dbReference type="GO" id="GO:0005634">
    <property type="term" value="C:nucleus"/>
    <property type="evidence" value="ECO:0007669"/>
    <property type="project" value="TreeGrafter"/>
</dbReference>
<dbReference type="AlphaFoldDB" id="A0AAV8XAA5"/>
<dbReference type="GO" id="GO:0003725">
    <property type="term" value="F:double-stranded RNA binding"/>
    <property type="evidence" value="ECO:0007669"/>
    <property type="project" value="TreeGrafter"/>
</dbReference>
<dbReference type="InterPro" id="IPR032566">
    <property type="entry name" value="Znf-C2HE"/>
</dbReference>